<protein>
    <submittedName>
        <fullName evidence="3">DUF4082 domain-containing protein</fullName>
    </submittedName>
</protein>
<feature type="domain" description="DUF4082" evidence="2">
    <location>
        <begin position="477"/>
        <end position="613"/>
    </location>
</feature>
<dbReference type="AlphaFoldDB" id="A0AA96L843"/>
<name>A0AA96L843_9BACL</name>
<reference evidence="3 4" key="1">
    <citation type="submission" date="2022-02" db="EMBL/GenBank/DDBJ databases">
        <title>Paenibacillus sp. MBLB1776 Whole Genome Shotgun Sequencing.</title>
        <authorList>
            <person name="Hwang C.Y."/>
            <person name="Cho E.-S."/>
            <person name="Seo M.-J."/>
        </authorList>
    </citation>
    <scope>NUCLEOTIDE SEQUENCE [LARGE SCALE GENOMIC DNA]</scope>
    <source>
        <strain evidence="3 4">MBLB1776</strain>
    </source>
</reference>
<evidence type="ECO:0000313" key="3">
    <source>
        <dbReference type="EMBL" id="WNQ08829.1"/>
    </source>
</evidence>
<sequence>MKIIKRFVAIVLVLILTTLMPVTAGAASYSTYTQVSLLPNDVFTATEGLALANGYAYSAKVEPNDTQMALYSTNMTSGATTLMTNGSDNTTILSYFSHANDMAATVIDGVTYLFVATLKNSPGTIQLLKLKVVGNTYFLVGEFNIQDPTGQLWAMSGVEVTGQTGSTINLLLKSGTEFRRASLSMSATSGTIAVAAAPDFVIDLGSYTGSQHQGLGYWSGNDSIYVPMTFGSPVESAVLVYHNISTASGTISLDLNLTFSLKESTWIEIESVNVAPDGKLWFNTNRQGGYDNVGYWNGYTVPGINTMFATKVPTGTGSQQVELGTKFQAATNGYIAGVKVYGVTGESGVHKIRIWRNSDGALIAGPYDFTFTGSNSWKTFYLPTPLYIESSTNYTVSVSVGTDVSHKYAAISGDLTSGGSSGNLTWAANAGVFTTTMGTLPTTTFNSTNYLRDVIFYPESFTSENMFGVKADTGNGGNGGAYELGTVFTSSVAGQVTGVRLFGVQGESGNHTIRIWRNSDNTVIGGPYTFKFSGNDSWVQYNLATPVNLAANTDYTVSVTTGTDSGKLYAAVAGDLTNSGSNANHLSWTANAGVFTTTLGARPTSTFNGNNYLRDIVFKP</sequence>
<dbReference type="RefSeq" id="WP_315602596.1">
    <property type="nucleotide sequence ID" value="NZ_CP130318.1"/>
</dbReference>
<dbReference type="KEGG" id="paun:MJA45_14320"/>
<dbReference type="EMBL" id="CP130318">
    <property type="protein sequence ID" value="WNQ08829.1"/>
    <property type="molecule type" value="Genomic_DNA"/>
</dbReference>
<dbReference type="Pfam" id="PF13313">
    <property type="entry name" value="DUF4082"/>
    <property type="match status" value="2"/>
</dbReference>
<evidence type="ECO:0000256" key="1">
    <source>
        <dbReference type="SAM" id="SignalP"/>
    </source>
</evidence>
<keyword evidence="1" id="KW-0732">Signal</keyword>
<dbReference type="InterPro" id="IPR025141">
    <property type="entry name" value="DUF4082"/>
</dbReference>
<feature type="signal peptide" evidence="1">
    <location>
        <begin position="1"/>
        <end position="26"/>
    </location>
</feature>
<feature type="domain" description="DUF4082" evidence="2">
    <location>
        <begin position="316"/>
        <end position="451"/>
    </location>
</feature>
<organism evidence="3 4">
    <name type="scientific">Paenibacillus aurantius</name>
    <dbReference type="NCBI Taxonomy" id="2918900"/>
    <lineage>
        <taxon>Bacteria</taxon>
        <taxon>Bacillati</taxon>
        <taxon>Bacillota</taxon>
        <taxon>Bacilli</taxon>
        <taxon>Bacillales</taxon>
        <taxon>Paenibacillaceae</taxon>
        <taxon>Paenibacillus</taxon>
    </lineage>
</organism>
<evidence type="ECO:0000313" key="4">
    <source>
        <dbReference type="Proteomes" id="UP001305702"/>
    </source>
</evidence>
<accession>A0AA96L843</accession>
<feature type="chain" id="PRO_5041666578" evidence="1">
    <location>
        <begin position="27"/>
        <end position="620"/>
    </location>
</feature>
<gene>
    <name evidence="3" type="ORF">MJA45_14320</name>
</gene>
<keyword evidence="4" id="KW-1185">Reference proteome</keyword>
<evidence type="ECO:0000259" key="2">
    <source>
        <dbReference type="Pfam" id="PF13313"/>
    </source>
</evidence>
<dbReference type="Proteomes" id="UP001305702">
    <property type="component" value="Chromosome"/>
</dbReference>
<proteinExistence type="predicted"/>